<dbReference type="AlphaFoldDB" id="A0A8T2ZLP6"/>
<protein>
    <submittedName>
        <fullName evidence="1">Uncharacterized protein</fullName>
    </submittedName>
</protein>
<proteinExistence type="predicted"/>
<reference evidence="1" key="1">
    <citation type="journal article" date="2021" name="J. Hered.">
        <title>Genome Assembly of Salicaceae Populus deltoides (Eastern Cottonwood) I-69 Based on Nanopore Sequencing and Hi-C Technologies.</title>
        <authorList>
            <person name="Bai S."/>
            <person name="Wu H."/>
            <person name="Zhang J."/>
            <person name="Pan Z."/>
            <person name="Zhao W."/>
            <person name="Li Z."/>
            <person name="Tong C."/>
        </authorList>
    </citation>
    <scope>NUCLEOTIDE SEQUENCE</scope>
    <source>
        <tissue evidence="1">Leaf</tissue>
    </source>
</reference>
<dbReference type="PANTHER" id="PTHR47242:SF1">
    <property type="entry name" value="TRAF-LIKE FAMILY PROTEIN"/>
    <property type="match status" value="1"/>
</dbReference>
<evidence type="ECO:0000313" key="2">
    <source>
        <dbReference type="Proteomes" id="UP000807159"/>
    </source>
</evidence>
<comment type="caution">
    <text evidence="1">The sequence shown here is derived from an EMBL/GenBank/DDBJ whole genome shotgun (WGS) entry which is preliminary data.</text>
</comment>
<gene>
    <name evidence="1" type="ORF">H0E87_000230</name>
</gene>
<dbReference type="EMBL" id="JACEGQ020000001">
    <property type="protein sequence ID" value="KAH8518296.1"/>
    <property type="molecule type" value="Genomic_DNA"/>
</dbReference>
<keyword evidence="2" id="KW-1185">Reference proteome</keyword>
<accession>A0A8T2ZLP6</accession>
<dbReference type="PANTHER" id="PTHR47242">
    <property type="entry name" value="TRAF-LIKE FAMILY PROTEIN"/>
    <property type="match status" value="1"/>
</dbReference>
<dbReference type="Gene3D" id="2.60.210.10">
    <property type="entry name" value="Apoptosis, Tumor Necrosis Factor Receptor Associated Protein 2, Chain A"/>
    <property type="match status" value="1"/>
</dbReference>
<sequence>MGLKEVKNAVNPFGFTPYGTHLLGGVFRDLQMDGDSQALPRGTSSSKLDCFASYRLSSVNLPDDSTTIHRDSWHRFSSKKKSHGLCDFTAASTVFDSKLG</sequence>
<dbReference type="Proteomes" id="UP000807159">
    <property type="component" value="Chromosome 1"/>
</dbReference>
<organism evidence="1 2">
    <name type="scientific">Populus deltoides</name>
    <name type="common">Eastern poplar</name>
    <name type="synonym">Eastern cottonwood</name>
    <dbReference type="NCBI Taxonomy" id="3696"/>
    <lineage>
        <taxon>Eukaryota</taxon>
        <taxon>Viridiplantae</taxon>
        <taxon>Streptophyta</taxon>
        <taxon>Embryophyta</taxon>
        <taxon>Tracheophyta</taxon>
        <taxon>Spermatophyta</taxon>
        <taxon>Magnoliopsida</taxon>
        <taxon>eudicotyledons</taxon>
        <taxon>Gunneridae</taxon>
        <taxon>Pentapetalae</taxon>
        <taxon>rosids</taxon>
        <taxon>fabids</taxon>
        <taxon>Malpighiales</taxon>
        <taxon>Salicaceae</taxon>
        <taxon>Saliceae</taxon>
        <taxon>Populus</taxon>
    </lineage>
</organism>
<dbReference type="InterPro" id="IPR008974">
    <property type="entry name" value="TRAF-like"/>
</dbReference>
<evidence type="ECO:0000313" key="1">
    <source>
        <dbReference type="EMBL" id="KAH8518296.1"/>
    </source>
</evidence>
<name>A0A8T2ZLP6_POPDE</name>